<proteinExistence type="predicted"/>
<feature type="region of interest" description="Disordered" evidence="1">
    <location>
        <begin position="24"/>
        <end position="48"/>
    </location>
</feature>
<evidence type="ECO:0000256" key="1">
    <source>
        <dbReference type="SAM" id="MobiDB-lite"/>
    </source>
</evidence>
<organism evidence="2 3">
    <name type="scientific">Portunus trituberculatus</name>
    <name type="common">Swimming crab</name>
    <name type="synonym">Neptunus trituberculatus</name>
    <dbReference type="NCBI Taxonomy" id="210409"/>
    <lineage>
        <taxon>Eukaryota</taxon>
        <taxon>Metazoa</taxon>
        <taxon>Ecdysozoa</taxon>
        <taxon>Arthropoda</taxon>
        <taxon>Crustacea</taxon>
        <taxon>Multicrustacea</taxon>
        <taxon>Malacostraca</taxon>
        <taxon>Eumalacostraca</taxon>
        <taxon>Eucarida</taxon>
        <taxon>Decapoda</taxon>
        <taxon>Pleocyemata</taxon>
        <taxon>Brachyura</taxon>
        <taxon>Eubrachyura</taxon>
        <taxon>Portunoidea</taxon>
        <taxon>Portunidae</taxon>
        <taxon>Portuninae</taxon>
        <taxon>Portunus</taxon>
    </lineage>
</organism>
<dbReference type="EMBL" id="VSRR010116460">
    <property type="protein sequence ID" value="MPC98978.1"/>
    <property type="molecule type" value="Genomic_DNA"/>
</dbReference>
<name>A0A5B7K1H0_PORTR</name>
<reference evidence="2 3" key="1">
    <citation type="submission" date="2019-05" db="EMBL/GenBank/DDBJ databases">
        <title>Another draft genome of Portunus trituberculatus and its Hox gene families provides insights of decapod evolution.</title>
        <authorList>
            <person name="Jeong J.-H."/>
            <person name="Song I."/>
            <person name="Kim S."/>
            <person name="Choi T."/>
            <person name="Kim D."/>
            <person name="Ryu S."/>
            <person name="Kim W."/>
        </authorList>
    </citation>
    <scope>NUCLEOTIDE SEQUENCE [LARGE SCALE GENOMIC DNA]</scope>
    <source>
        <tissue evidence="2">Muscle</tissue>
    </source>
</reference>
<sequence>MVTTVSRAAISYEALRLSWGEKPRRCHTGGGSVTRHRGSSDYGGRRPPHGLRRLLRVLKRLVQDRCASPRLVIMSYSTRGLSRVELLKRRSQRCS</sequence>
<evidence type="ECO:0000313" key="2">
    <source>
        <dbReference type="EMBL" id="MPC98978.1"/>
    </source>
</evidence>
<evidence type="ECO:0000313" key="3">
    <source>
        <dbReference type="Proteomes" id="UP000324222"/>
    </source>
</evidence>
<dbReference type="AlphaFoldDB" id="A0A5B7K1H0"/>
<keyword evidence="3" id="KW-1185">Reference proteome</keyword>
<comment type="caution">
    <text evidence="2">The sequence shown here is derived from an EMBL/GenBank/DDBJ whole genome shotgun (WGS) entry which is preliminary data.</text>
</comment>
<gene>
    <name evidence="2" type="ORF">E2C01_094370</name>
</gene>
<accession>A0A5B7K1H0</accession>
<dbReference type="Proteomes" id="UP000324222">
    <property type="component" value="Unassembled WGS sequence"/>
</dbReference>
<protein>
    <submittedName>
        <fullName evidence="2">Uncharacterized protein</fullName>
    </submittedName>
</protein>